<dbReference type="InterPro" id="IPR040442">
    <property type="entry name" value="Pyrv_kinase-like_dom_sf"/>
</dbReference>
<dbReference type="PANTHER" id="PTHR42905">
    <property type="entry name" value="PHOSPHOENOLPYRUVATE CARBOXYLASE"/>
    <property type="match status" value="1"/>
</dbReference>
<keyword evidence="1" id="KW-0456">Lyase</keyword>
<protein>
    <submittedName>
        <fullName evidence="1">Methylisocitrate lyase</fullName>
        <ecNumber evidence="1">4.1.3.30</ecNumber>
    </submittedName>
</protein>
<dbReference type="RefSeq" id="WP_068247530.1">
    <property type="nucleotide sequence ID" value="NZ_LPUY01000100.1"/>
</dbReference>
<dbReference type="AlphaFoldDB" id="A0A132BU33"/>
<dbReference type="EC" id="4.1.3.30" evidence="1"/>
<keyword evidence="2" id="KW-1185">Reference proteome</keyword>
<accession>A0A132BU33</accession>
<comment type="caution">
    <text evidence="1">The sequence shown here is derived from an EMBL/GenBank/DDBJ whole genome shotgun (WGS) entry which is preliminary data.</text>
</comment>
<gene>
    <name evidence="1" type="primary">prpB</name>
    <name evidence="1" type="ORF">TRIHO_38330</name>
</gene>
<dbReference type="Pfam" id="PF13714">
    <property type="entry name" value="PEP_mutase"/>
    <property type="match status" value="1"/>
</dbReference>
<dbReference type="InterPro" id="IPR015813">
    <property type="entry name" value="Pyrv/PenolPyrv_kinase-like_dom"/>
</dbReference>
<name>A0A132BU33_9RHOB</name>
<reference evidence="1 2" key="1">
    <citation type="submission" date="2015-12" db="EMBL/GenBank/DDBJ databases">
        <title>Genome sequence of the marine Rhodobacteraceae strain O3.65, Candidatus Tritonibacter horizontis.</title>
        <authorList>
            <person name="Poehlein A."/>
            <person name="Giebel H.A."/>
            <person name="Voget S."/>
            <person name="Brinkhoff T."/>
        </authorList>
    </citation>
    <scope>NUCLEOTIDE SEQUENCE [LARGE SCALE GENOMIC DNA]</scope>
    <source>
        <strain evidence="1 2">O3.65</strain>
    </source>
</reference>
<evidence type="ECO:0000313" key="2">
    <source>
        <dbReference type="Proteomes" id="UP000068382"/>
    </source>
</evidence>
<dbReference type="OrthoDB" id="9785398at2"/>
<evidence type="ECO:0000313" key="1">
    <source>
        <dbReference type="EMBL" id="KUP91260.1"/>
    </source>
</evidence>
<dbReference type="CDD" id="cd00377">
    <property type="entry name" value="ICL_PEPM"/>
    <property type="match status" value="1"/>
</dbReference>
<dbReference type="Gene3D" id="3.20.20.60">
    <property type="entry name" value="Phosphoenolpyruvate-binding domains"/>
    <property type="match status" value="1"/>
</dbReference>
<dbReference type="Proteomes" id="UP000068382">
    <property type="component" value="Unassembled WGS sequence"/>
</dbReference>
<organism evidence="1 2">
    <name type="scientific">Tritonibacter horizontis</name>
    <dbReference type="NCBI Taxonomy" id="1768241"/>
    <lineage>
        <taxon>Bacteria</taxon>
        <taxon>Pseudomonadati</taxon>
        <taxon>Pseudomonadota</taxon>
        <taxon>Alphaproteobacteria</taxon>
        <taxon>Rhodobacterales</taxon>
        <taxon>Paracoccaceae</taxon>
        <taxon>Tritonibacter</taxon>
    </lineage>
</organism>
<dbReference type="SUPFAM" id="SSF51621">
    <property type="entry name" value="Phosphoenolpyruvate/pyruvate domain"/>
    <property type="match status" value="1"/>
</dbReference>
<sequence length="259" mass="27470">MSQDQAAVFHALHRGETPLVLFNVWDAVSARVIAEQGAEALATSSWAMAHAMGLKDGEAMTIDAVLQQVGEIRQVSDLPLSVDLETGYSETPTGLAEIIARLIDQGVIGINLEDQKIGAATLRPCAEQARRIEIIRAAAERAGVDLFINARTDVWFFAGAALPEETRLPETTRRAAAYGEAGANGIFVPGVTAPAQLAEIAAATPLPVNAMVSDVAQEALPDRLRELAAAGVRRISTGPGSYRAMLADLAMRCGQFTPR</sequence>
<dbReference type="PATRIC" id="fig|1768241.3.peg.3999"/>
<proteinExistence type="predicted"/>
<dbReference type="EMBL" id="LPUY01000100">
    <property type="protein sequence ID" value="KUP91260.1"/>
    <property type="molecule type" value="Genomic_DNA"/>
</dbReference>
<dbReference type="InterPro" id="IPR039556">
    <property type="entry name" value="ICL/PEPM"/>
</dbReference>
<dbReference type="GO" id="GO:0046421">
    <property type="term" value="F:methylisocitrate lyase activity"/>
    <property type="evidence" value="ECO:0007669"/>
    <property type="project" value="UniProtKB-EC"/>
</dbReference>
<dbReference type="PANTHER" id="PTHR42905:SF16">
    <property type="entry name" value="CARBOXYPHOSPHONOENOLPYRUVATE PHOSPHONOMUTASE-LIKE PROTEIN (AFU_ORTHOLOGUE AFUA_5G07230)"/>
    <property type="match status" value="1"/>
</dbReference>